<dbReference type="Proteomes" id="UP000184608">
    <property type="component" value="Unassembled WGS sequence"/>
</dbReference>
<dbReference type="PRINTS" id="PR00032">
    <property type="entry name" value="HTHARAC"/>
</dbReference>
<dbReference type="CDD" id="cd06124">
    <property type="entry name" value="cupin_NimR-like_N"/>
    <property type="match status" value="1"/>
</dbReference>
<accession>A0A1M5Z4G3</accession>
<evidence type="ECO:0000256" key="3">
    <source>
        <dbReference type="ARBA" id="ARBA00023163"/>
    </source>
</evidence>
<dbReference type="InterPro" id="IPR009057">
    <property type="entry name" value="Homeodomain-like_sf"/>
</dbReference>
<proteinExistence type="predicted"/>
<dbReference type="PANTHER" id="PTHR11019">
    <property type="entry name" value="HTH-TYPE TRANSCRIPTIONAL REGULATOR NIMR"/>
    <property type="match status" value="1"/>
</dbReference>
<dbReference type="InterPro" id="IPR018062">
    <property type="entry name" value="HTH_AraC-typ_CS"/>
</dbReference>
<dbReference type="EMBL" id="FQXZ01000022">
    <property type="protein sequence ID" value="SHI19110.1"/>
    <property type="molecule type" value="Genomic_DNA"/>
</dbReference>
<dbReference type="Pfam" id="PF07883">
    <property type="entry name" value="Cupin_2"/>
    <property type="match status" value="1"/>
</dbReference>
<gene>
    <name evidence="5" type="primary">appY_1</name>
    <name evidence="5" type="ORF">VA7868_02279</name>
</gene>
<feature type="domain" description="HTH araC/xylS-type" evidence="4">
    <location>
        <begin position="219"/>
        <end position="316"/>
    </location>
</feature>
<dbReference type="InterPro" id="IPR018060">
    <property type="entry name" value="HTH_AraC"/>
</dbReference>
<dbReference type="STRING" id="1216006.VA7868_02279"/>
<keyword evidence="6" id="KW-1185">Reference proteome</keyword>
<dbReference type="Gene3D" id="2.60.120.10">
    <property type="entry name" value="Jelly Rolls"/>
    <property type="match status" value="1"/>
</dbReference>
<organism evidence="5 6">
    <name type="scientific">Vibrio aerogenes CECT 7868</name>
    <dbReference type="NCBI Taxonomy" id="1216006"/>
    <lineage>
        <taxon>Bacteria</taxon>
        <taxon>Pseudomonadati</taxon>
        <taxon>Pseudomonadota</taxon>
        <taxon>Gammaproteobacteria</taxon>
        <taxon>Vibrionales</taxon>
        <taxon>Vibrionaceae</taxon>
        <taxon>Vibrio</taxon>
    </lineage>
</organism>
<evidence type="ECO:0000256" key="1">
    <source>
        <dbReference type="ARBA" id="ARBA00023015"/>
    </source>
</evidence>
<dbReference type="SUPFAM" id="SSF51182">
    <property type="entry name" value="RmlC-like cupins"/>
    <property type="match status" value="1"/>
</dbReference>
<reference evidence="5 6" key="1">
    <citation type="submission" date="2016-11" db="EMBL/GenBank/DDBJ databases">
        <authorList>
            <person name="Jaros S."/>
            <person name="Januszkiewicz K."/>
            <person name="Wedrychowicz H."/>
        </authorList>
    </citation>
    <scope>NUCLEOTIDE SEQUENCE [LARGE SCALE GENOMIC DNA]</scope>
    <source>
        <strain evidence="5 6">CECT 7868</strain>
    </source>
</reference>
<dbReference type="Pfam" id="PF12833">
    <property type="entry name" value="HTH_18"/>
    <property type="match status" value="1"/>
</dbReference>
<dbReference type="PANTHER" id="PTHR11019:SF159">
    <property type="entry name" value="TRANSCRIPTIONAL REGULATOR-RELATED"/>
    <property type="match status" value="1"/>
</dbReference>
<dbReference type="Gene3D" id="1.10.10.60">
    <property type="entry name" value="Homeodomain-like"/>
    <property type="match status" value="1"/>
</dbReference>
<dbReference type="InterPro" id="IPR013096">
    <property type="entry name" value="Cupin_2"/>
</dbReference>
<evidence type="ECO:0000259" key="4">
    <source>
        <dbReference type="PROSITE" id="PS01124"/>
    </source>
</evidence>
<dbReference type="InterPro" id="IPR020449">
    <property type="entry name" value="Tscrpt_reg_AraC-type_HTH"/>
</dbReference>
<dbReference type="GO" id="GO:0043565">
    <property type="term" value="F:sequence-specific DNA binding"/>
    <property type="evidence" value="ECO:0007669"/>
    <property type="project" value="InterPro"/>
</dbReference>
<sequence>MCLVEQIDKGMDGLSGLRNQISGSANDLEWYRYPAKPHLSSGELRISSLHSFFIQSVVSGFTRIFMKFCDETLSPPILAYAHNYSHGEVEPPHTHQCAQFLHALNGVIRVDTPSASWVVTTNQGLWIPAGISHSLRITGDVRVRTLFVDPMARADLPNTCVLAKVSSLLTSLIVAAVSLPDIRIAGTREERIFELILDELRLLNPIDFYLPNPTTEALVKLCQNVSERLAHPWTASDAAKFLGQSERTISRRFQQELGLTFTEWLRQRRLLHASELLASGDSVLETALAIGYDSPSAFSAMFKSRTGLSPSEYALMAMPSDLS</sequence>
<keyword evidence="1" id="KW-0805">Transcription regulation</keyword>
<dbReference type="GO" id="GO:0003700">
    <property type="term" value="F:DNA-binding transcription factor activity"/>
    <property type="evidence" value="ECO:0007669"/>
    <property type="project" value="InterPro"/>
</dbReference>
<dbReference type="PROSITE" id="PS00041">
    <property type="entry name" value="HTH_ARAC_FAMILY_1"/>
    <property type="match status" value="1"/>
</dbReference>
<dbReference type="SUPFAM" id="SSF46689">
    <property type="entry name" value="Homeodomain-like"/>
    <property type="match status" value="1"/>
</dbReference>
<dbReference type="PROSITE" id="PS01124">
    <property type="entry name" value="HTH_ARAC_FAMILY_2"/>
    <property type="match status" value="1"/>
</dbReference>
<keyword evidence="3" id="KW-0804">Transcription</keyword>
<dbReference type="InterPro" id="IPR014710">
    <property type="entry name" value="RmlC-like_jellyroll"/>
</dbReference>
<protein>
    <submittedName>
        <fullName evidence="5">HTH-type transcriptional regulator AppY</fullName>
    </submittedName>
</protein>
<evidence type="ECO:0000256" key="2">
    <source>
        <dbReference type="ARBA" id="ARBA00023125"/>
    </source>
</evidence>
<evidence type="ECO:0000313" key="5">
    <source>
        <dbReference type="EMBL" id="SHI19110.1"/>
    </source>
</evidence>
<evidence type="ECO:0000313" key="6">
    <source>
        <dbReference type="Proteomes" id="UP000184608"/>
    </source>
</evidence>
<keyword evidence="2" id="KW-0238">DNA-binding</keyword>
<name>A0A1M5Z4G3_9VIBR</name>
<dbReference type="InterPro" id="IPR011051">
    <property type="entry name" value="RmlC_Cupin_sf"/>
</dbReference>
<dbReference type="AlphaFoldDB" id="A0A1M5Z4G3"/>
<dbReference type="SMART" id="SM00342">
    <property type="entry name" value="HTH_ARAC"/>
    <property type="match status" value="1"/>
</dbReference>